<dbReference type="Proteomes" id="UP001439008">
    <property type="component" value="Unassembled WGS sequence"/>
</dbReference>
<dbReference type="Gene3D" id="3.30.160.60">
    <property type="entry name" value="Classic Zinc Finger"/>
    <property type="match status" value="2"/>
</dbReference>
<feature type="domain" description="C2H2-type" evidence="6">
    <location>
        <begin position="70"/>
        <end position="95"/>
    </location>
</feature>
<dbReference type="PANTHER" id="PTHR24379">
    <property type="entry name" value="KRAB AND ZINC FINGER DOMAIN-CONTAINING"/>
    <property type="match status" value="1"/>
</dbReference>
<sequence length="382" mass="44365">PKNSNQKNLFSCSFCSKKFARAPNFQKHLNSHQNIPQCHPCWYCQKGFSRKCVLVRHVKEVHQFDDKNRVRCPKCSKSFKFKTSLSNHLKIHNDEIFKCAVCGKVFKCKRYLNTHMQRHGESMHACKVCGKMFAAHVDVLKHNKVHRENFRCAKCKVVFKEMAGKIVHCCSESKKRKFRISDEMASDFVKTVRNAALNGRKYSVDEAMRLMSQTIPSSLCTEHILFSLSSRFDLKFYDLRKNNCPPPPPPSKSNLVKMGENATFEKSSFPATKTSLVIPKTALPEKSKVHWYLRLEDENKISTEIEMQTREVIEMIKESADKGFDNIKLIFNAENETKLMIAITKSMEEKGFKCWNCREIENERQSQYYSLNIEWGHLSASH</sequence>
<evidence type="ECO:0000256" key="3">
    <source>
        <dbReference type="ARBA" id="ARBA00022771"/>
    </source>
</evidence>
<dbReference type="PROSITE" id="PS50157">
    <property type="entry name" value="ZINC_FINGER_C2H2_2"/>
    <property type="match status" value="5"/>
</dbReference>
<reference evidence="7 8" key="1">
    <citation type="journal article" date="2024" name="BMC Biol.">
        <title>Comparative genomics of Ascetosporea gives new insight into the evolutionary basis for animal parasitism in Rhizaria.</title>
        <authorList>
            <person name="Hiltunen Thoren M."/>
            <person name="Onut-Brannstrom I."/>
            <person name="Alfjorden A."/>
            <person name="Peckova H."/>
            <person name="Swords F."/>
            <person name="Hooper C."/>
            <person name="Holzer A.S."/>
            <person name="Bass D."/>
            <person name="Burki F."/>
        </authorList>
    </citation>
    <scope>NUCLEOTIDE SEQUENCE [LARGE SCALE GENOMIC DNA]</scope>
    <source>
        <strain evidence="7">20-A016</strain>
    </source>
</reference>
<dbReference type="InterPro" id="IPR013087">
    <property type="entry name" value="Znf_C2H2_type"/>
</dbReference>
<evidence type="ECO:0000256" key="4">
    <source>
        <dbReference type="ARBA" id="ARBA00022833"/>
    </source>
</evidence>
<dbReference type="SUPFAM" id="SSF57667">
    <property type="entry name" value="beta-beta-alpha zinc fingers"/>
    <property type="match status" value="4"/>
</dbReference>
<feature type="domain" description="C2H2-type" evidence="6">
    <location>
        <begin position="39"/>
        <end position="67"/>
    </location>
</feature>
<feature type="domain" description="C2H2-type" evidence="6">
    <location>
        <begin position="10"/>
        <end position="37"/>
    </location>
</feature>
<keyword evidence="3 5" id="KW-0863">Zinc-finger</keyword>
<evidence type="ECO:0000256" key="5">
    <source>
        <dbReference type="PROSITE-ProRule" id="PRU00042"/>
    </source>
</evidence>
<feature type="non-terminal residue" evidence="7">
    <location>
        <position position="1"/>
    </location>
</feature>
<keyword evidence="8" id="KW-1185">Reference proteome</keyword>
<dbReference type="EMBL" id="JBDODL010001247">
    <property type="protein sequence ID" value="MES1921324.1"/>
    <property type="molecule type" value="Genomic_DNA"/>
</dbReference>
<evidence type="ECO:0000256" key="2">
    <source>
        <dbReference type="ARBA" id="ARBA00022737"/>
    </source>
</evidence>
<accession>A0ABV2AP75</accession>
<dbReference type="SMART" id="SM00355">
    <property type="entry name" value="ZnF_C2H2"/>
    <property type="match status" value="5"/>
</dbReference>
<evidence type="ECO:0000256" key="1">
    <source>
        <dbReference type="ARBA" id="ARBA00022723"/>
    </source>
</evidence>
<protein>
    <recommendedName>
        <fullName evidence="6">C2H2-type domain-containing protein</fullName>
    </recommendedName>
</protein>
<comment type="caution">
    <text evidence="7">The sequence shown here is derived from an EMBL/GenBank/DDBJ whole genome shotgun (WGS) entry which is preliminary data.</text>
</comment>
<gene>
    <name evidence="7" type="ORF">MHBO_002868</name>
</gene>
<keyword evidence="4" id="KW-0862">Zinc</keyword>
<evidence type="ECO:0000313" key="8">
    <source>
        <dbReference type="Proteomes" id="UP001439008"/>
    </source>
</evidence>
<keyword evidence="1" id="KW-0479">Metal-binding</keyword>
<name>A0ABV2AP75_9EUKA</name>
<organism evidence="7 8">
    <name type="scientific">Bonamia ostreae</name>
    <dbReference type="NCBI Taxonomy" id="126728"/>
    <lineage>
        <taxon>Eukaryota</taxon>
        <taxon>Sar</taxon>
        <taxon>Rhizaria</taxon>
        <taxon>Endomyxa</taxon>
        <taxon>Ascetosporea</taxon>
        <taxon>Haplosporida</taxon>
        <taxon>Bonamia</taxon>
    </lineage>
</organism>
<dbReference type="Pfam" id="PF13894">
    <property type="entry name" value="zf-C2H2_4"/>
    <property type="match status" value="1"/>
</dbReference>
<keyword evidence="2" id="KW-0677">Repeat</keyword>
<evidence type="ECO:0000259" key="6">
    <source>
        <dbReference type="PROSITE" id="PS50157"/>
    </source>
</evidence>
<dbReference type="InterPro" id="IPR036236">
    <property type="entry name" value="Znf_C2H2_sf"/>
</dbReference>
<dbReference type="PANTHER" id="PTHR24379:SF121">
    <property type="entry name" value="C2H2-TYPE DOMAIN-CONTAINING PROTEIN"/>
    <property type="match status" value="1"/>
</dbReference>
<proteinExistence type="predicted"/>
<feature type="domain" description="C2H2-type" evidence="6">
    <location>
        <begin position="124"/>
        <end position="146"/>
    </location>
</feature>
<feature type="domain" description="C2H2-type" evidence="6">
    <location>
        <begin position="97"/>
        <end position="119"/>
    </location>
</feature>
<evidence type="ECO:0000313" key="7">
    <source>
        <dbReference type="EMBL" id="MES1921324.1"/>
    </source>
</evidence>
<dbReference type="PROSITE" id="PS00028">
    <property type="entry name" value="ZINC_FINGER_C2H2_1"/>
    <property type="match status" value="5"/>
</dbReference>
<dbReference type="Pfam" id="PF00096">
    <property type="entry name" value="zf-C2H2"/>
    <property type="match status" value="2"/>
</dbReference>